<dbReference type="PANTHER" id="PTHR34988">
    <property type="entry name" value="PROTEIN, PUTATIVE-RELATED"/>
    <property type="match status" value="1"/>
</dbReference>
<reference evidence="2 3" key="1">
    <citation type="journal article" date="2015" name="Nature">
        <title>rRNA introns, odd ribosomes, and small enigmatic genomes across a large radiation of phyla.</title>
        <authorList>
            <person name="Brown C.T."/>
            <person name="Hug L.A."/>
            <person name="Thomas B.C."/>
            <person name="Sharon I."/>
            <person name="Castelle C.J."/>
            <person name="Singh A."/>
            <person name="Wilkins M.J."/>
            <person name="Williams K.H."/>
            <person name="Banfield J.F."/>
        </authorList>
    </citation>
    <scope>NUCLEOTIDE SEQUENCE [LARGE SCALE GENOMIC DNA]</scope>
</reference>
<comment type="caution">
    <text evidence="2">The sequence shown here is derived from an EMBL/GenBank/DDBJ whole genome shotgun (WGS) entry which is preliminary data.</text>
</comment>
<accession>A0A0G1DP90</accession>
<dbReference type="Gene3D" id="3.30.1330.80">
    <property type="entry name" value="Hypothetical protein, similar to alpha- acetolactate decarboxylase, domain 2"/>
    <property type="match status" value="1"/>
</dbReference>
<evidence type="ECO:0000259" key="1">
    <source>
        <dbReference type="PROSITE" id="PS51742"/>
    </source>
</evidence>
<name>A0A0G1DP90_9BACT</name>
<feature type="non-terminal residue" evidence="2">
    <location>
        <position position="1"/>
    </location>
</feature>
<dbReference type="PANTHER" id="PTHR34988:SF1">
    <property type="entry name" value="DNA-BINDING PROTEIN"/>
    <property type="match status" value="1"/>
</dbReference>
<evidence type="ECO:0000313" key="3">
    <source>
        <dbReference type="Proteomes" id="UP000034646"/>
    </source>
</evidence>
<dbReference type="EMBL" id="LCFS01000020">
    <property type="protein sequence ID" value="KKS99422.1"/>
    <property type="molecule type" value="Genomic_DNA"/>
</dbReference>
<dbReference type="InterPro" id="IPR005175">
    <property type="entry name" value="PPC_dom"/>
</dbReference>
<dbReference type="PROSITE" id="PS51742">
    <property type="entry name" value="PPC"/>
    <property type="match status" value="1"/>
</dbReference>
<evidence type="ECO:0000313" key="2">
    <source>
        <dbReference type="EMBL" id="KKS99422.1"/>
    </source>
</evidence>
<proteinExistence type="predicted"/>
<dbReference type="CDD" id="cd11378">
    <property type="entry name" value="DUF296"/>
    <property type="match status" value="1"/>
</dbReference>
<gene>
    <name evidence="2" type="ORF">UV76_C0020G0001</name>
</gene>
<organism evidence="2 3">
    <name type="scientific">Candidatus Nomurabacteria bacterium GW2011_GWA2_43_15</name>
    <dbReference type="NCBI Taxonomy" id="1618738"/>
    <lineage>
        <taxon>Bacteria</taxon>
        <taxon>Candidatus Nomuraibacteriota</taxon>
    </lineage>
</organism>
<sequence length="85" mass="9700">KGEYLPKRFSGKNYEIVSLNGNISLVEDKPFVHLHIMLGDSDYRTFGGHLGSAVVDITCEIAINMSDSVINRKFNNEFKVNFWDF</sequence>
<dbReference type="AlphaFoldDB" id="A0A0G1DP90"/>
<dbReference type="Pfam" id="PF03479">
    <property type="entry name" value="PCC"/>
    <property type="match status" value="1"/>
</dbReference>
<dbReference type="SUPFAM" id="SSF117856">
    <property type="entry name" value="AF0104/ALDC/Ptd012-like"/>
    <property type="match status" value="1"/>
</dbReference>
<protein>
    <recommendedName>
        <fullName evidence="1">PPC domain-containing protein</fullName>
    </recommendedName>
</protein>
<feature type="domain" description="PPC" evidence="1">
    <location>
        <begin position="1"/>
        <end position="85"/>
    </location>
</feature>
<dbReference type="Proteomes" id="UP000034646">
    <property type="component" value="Unassembled WGS sequence"/>
</dbReference>